<dbReference type="EMBL" id="LUGO01000047">
    <property type="protein sequence ID" value="OXS40261.1"/>
    <property type="molecule type" value="Genomic_DNA"/>
</dbReference>
<dbReference type="RefSeq" id="WP_089145069.1">
    <property type="nucleotide sequence ID" value="NZ_LUGD01000061.1"/>
</dbReference>
<comment type="caution">
    <text evidence="1">The sequence shown here is derived from an EMBL/GenBank/DDBJ whole genome shotgun (WGS) entry which is preliminary data.</text>
</comment>
<evidence type="ECO:0000313" key="2">
    <source>
        <dbReference type="Proteomes" id="UP000215261"/>
    </source>
</evidence>
<organism evidence="1 2">
    <name type="scientific">Ligilactobacillus agilis</name>
    <dbReference type="NCBI Taxonomy" id="1601"/>
    <lineage>
        <taxon>Bacteria</taxon>
        <taxon>Bacillati</taxon>
        <taxon>Bacillota</taxon>
        <taxon>Bacilli</taxon>
        <taxon>Lactobacillales</taxon>
        <taxon>Lactobacillaceae</taxon>
        <taxon>Ligilactobacillus</taxon>
    </lineage>
</organism>
<sequence length="194" mass="21764">MLKINSQQITIALWLLTIMLGIGAYAGYANHHRLVEVQSANQDLRFELQHVQGKINHASPLAANYNIASREAGVTQDLNNAFTTLYGGLHSQADVNRNRNKLERILGKKLVKTALPEINGMVADNNQGEAAQKQFVIQENNGVHVGFMSPMSRYETNILVTVTYKLKGNVNQVKVYRLAYNLDKQQVKDFEVLK</sequence>
<evidence type="ECO:0000313" key="1">
    <source>
        <dbReference type="EMBL" id="OXS40261.1"/>
    </source>
</evidence>
<reference evidence="1 2" key="1">
    <citation type="submission" date="2016-03" db="EMBL/GenBank/DDBJ databases">
        <title>Sequencing of Lactobacillus Species from Commercial Turkeys.</title>
        <authorList>
            <person name="Johnson T.J."/>
            <person name="Youmans B.P."/>
            <person name="Case K.A."/>
        </authorList>
    </citation>
    <scope>NUCLEOTIDE SEQUENCE [LARGE SCALE GENOMIC DNA]</scope>
    <source>
        <strain evidence="1 2">UMNLA1</strain>
    </source>
</reference>
<gene>
    <name evidence="1" type="ORF">AYP69_05350</name>
</gene>
<accession>A0A231PZF1</accession>
<name>A0A231PZF1_9LACO</name>
<dbReference type="Proteomes" id="UP000215261">
    <property type="component" value="Unassembled WGS sequence"/>
</dbReference>
<protein>
    <submittedName>
        <fullName evidence="1">Uncharacterized protein</fullName>
    </submittedName>
</protein>
<dbReference type="AlphaFoldDB" id="A0A231PZF1"/>
<proteinExistence type="predicted"/>